<dbReference type="AlphaFoldDB" id="A0A9P7ZFN2"/>
<dbReference type="SUPFAM" id="SSF56112">
    <property type="entry name" value="Protein kinase-like (PK-like)"/>
    <property type="match status" value="1"/>
</dbReference>
<keyword evidence="2" id="KW-0808">Transferase</keyword>
<gene>
    <name evidence="2" type="ORF">F5Z01DRAFT_683550</name>
</gene>
<evidence type="ECO:0000259" key="1">
    <source>
        <dbReference type="PROSITE" id="PS50011"/>
    </source>
</evidence>
<accession>A0A9P7ZFN2</accession>
<dbReference type="InterPro" id="IPR011009">
    <property type="entry name" value="Kinase-like_dom_sf"/>
</dbReference>
<dbReference type="PANTHER" id="PTHR21310">
    <property type="entry name" value="AMINOGLYCOSIDE PHOSPHOTRANSFERASE-RELATED-RELATED"/>
    <property type="match status" value="1"/>
</dbReference>
<dbReference type="PROSITE" id="PS50011">
    <property type="entry name" value="PROTEIN_KINASE_DOM"/>
    <property type="match status" value="1"/>
</dbReference>
<protein>
    <submittedName>
        <fullName evidence="2">Kinase-like domain-containing protein</fullName>
    </submittedName>
</protein>
<dbReference type="CDD" id="cd05120">
    <property type="entry name" value="APH_ChoK_like"/>
    <property type="match status" value="1"/>
</dbReference>
<sequence>MKLFKPLDYRTYRVSWNCVIKGPCQPPEVEAVRNDIYIEMPFVRGDPLDPVWHGLSQEAREAIASEITEHLTTLRQVPPPAQDLVASAYQNPAHDSRVSNRFFGPCTQREFHPLLRTHLPEDWIRSVLDENTETVHTKQYKTVFTHADLAPRNIMMRNGRLTAIIDWGNAGWYPEYWEYTKMHYKYFAEDWYELIERRLPCYEAGLDAERAVIARYGDDIGTPAVLHREGVTRHREGSKPAKEWLAARAGRPWTDLWSLALANLKIEA</sequence>
<dbReference type="Proteomes" id="UP000887229">
    <property type="component" value="Unassembled WGS sequence"/>
</dbReference>
<keyword evidence="2" id="KW-0418">Kinase</keyword>
<keyword evidence="3" id="KW-1185">Reference proteome</keyword>
<dbReference type="InterPro" id="IPR051678">
    <property type="entry name" value="AGP_Transferase"/>
</dbReference>
<evidence type="ECO:0000313" key="3">
    <source>
        <dbReference type="Proteomes" id="UP000887229"/>
    </source>
</evidence>
<dbReference type="RefSeq" id="XP_046114990.1">
    <property type="nucleotide sequence ID" value="XM_046265860.1"/>
</dbReference>
<dbReference type="GO" id="GO:0004672">
    <property type="term" value="F:protein kinase activity"/>
    <property type="evidence" value="ECO:0007669"/>
    <property type="project" value="InterPro"/>
</dbReference>
<dbReference type="GeneID" id="70296763"/>
<proteinExistence type="predicted"/>
<dbReference type="InterPro" id="IPR000719">
    <property type="entry name" value="Prot_kinase_dom"/>
</dbReference>
<name>A0A9P7ZFN2_9HYPO</name>
<comment type="caution">
    <text evidence="2">The sequence shown here is derived from an EMBL/GenBank/DDBJ whole genome shotgun (WGS) entry which is preliminary data.</text>
</comment>
<dbReference type="GO" id="GO:0005524">
    <property type="term" value="F:ATP binding"/>
    <property type="evidence" value="ECO:0007669"/>
    <property type="project" value="InterPro"/>
</dbReference>
<dbReference type="InterPro" id="IPR002575">
    <property type="entry name" value="Aminoglycoside_PTrfase"/>
</dbReference>
<feature type="domain" description="Protein kinase" evidence="1">
    <location>
        <begin position="1"/>
        <end position="268"/>
    </location>
</feature>
<evidence type="ECO:0000313" key="2">
    <source>
        <dbReference type="EMBL" id="KAG9251066.1"/>
    </source>
</evidence>
<organism evidence="2 3">
    <name type="scientific">Emericellopsis atlantica</name>
    <dbReference type="NCBI Taxonomy" id="2614577"/>
    <lineage>
        <taxon>Eukaryota</taxon>
        <taxon>Fungi</taxon>
        <taxon>Dikarya</taxon>
        <taxon>Ascomycota</taxon>
        <taxon>Pezizomycotina</taxon>
        <taxon>Sordariomycetes</taxon>
        <taxon>Hypocreomycetidae</taxon>
        <taxon>Hypocreales</taxon>
        <taxon>Bionectriaceae</taxon>
        <taxon>Emericellopsis</taxon>
    </lineage>
</organism>
<dbReference type="OrthoDB" id="8300194at2759"/>
<dbReference type="PANTHER" id="PTHR21310:SF15">
    <property type="entry name" value="AMINOGLYCOSIDE PHOSPHOTRANSFERASE DOMAIN-CONTAINING PROTEIN"/>
    <property type="match status" value="1"/>
</dbReference>
<dbReference type="Pfam" id="PF01636">
    <property type="entry name" value="APH"/>
    <property type="match status" value="1"/>
</dbReference>
<dbReference type="EMBL" id="MU251271">
    <property type="protein sequence ID" value="KAG9251066.1"/>
    <property type="molecule type" value="Genomic_DNA"/>
</dbReference>
<dbReference type="Gene3D" id="3.90.1200.10">
    <property type="match status" value="1"/>
</dbReference>
<reference evidence="2" key="1">
    <citation type="journal article" date="2021" name="IMA Fungus">
        <title>Genomic characterization of three marine fungi, including Emericellopsis atlantica sp. nov. with signatures of a generalist lifestyle and marine biomass degradation.</title>
        <authorList>
            <person name="Hagestad O.C."/>
            <person name="Hou L."/>
            <person name="Andersen J.H."/>
            <person name="Hansen E.H."/>
            <person name="Altermark B."/>
            <person name="Li C."/>
            <person name="Kuhnert E."/>
            <person name="Cox R.J."/>
            <person name="Crous P.W."/>
            <person name="Spatafora J.W."/>
            <person name="Lail K."/>
            <person name="Amirebrahimi M."/>
            <person name="Lipzen A."/>
            <person name="Pangilinan J."/>
            <person name="Andreopoulos W."/>
            <person name="Hayes R.D."/>
            <person name="Ng V."/>
            <person name="Grigoriev I.V."/>
            <person name="Jackson S.A."/>
            <person name="Sutton T.D.S."/>
            <person name="Dobson A.D.W."/>
            <person name="Rama T."/>
        </authorList>
    </citation>
    <scope>NUCLEOTIDE SEQUENCE</scope>
    <source>
        <strain evidence="2">TS7</strain>
    </source>
</reference>